<comment type="similarity">
    <text evidence="1">Belongs to the short-chain dehydrogenases/reductases (SDR) family.</text>
</comment>
<evidence type="ECO:0000256" key="1">
    <source>
        <dbReference type="ARBA" id="ARBA00006484"/>
    </source>
</evidence>
<dbReference type="EMBL" id="HE804045">
    <property type="protein sequence ID" value="CCH33461.1"/>
    <property type="molecule type" value="Genomic_DNA"/>
</dbReference>
<dbReference type="HOGENOM" id="CLU_2119348_0_0_11"/>
<keyword evidence="3" id="KW-1185">Reference proteome</keyword>
<dbReference type="Pfam" id="PF00106">
    <property type="entry name" value="adh_short"/>
    <property type="match status" value="1"/>
</dbReference>
<name>K0K584_SACES</name>
<gene>
    <name evidence="2" type="ordered locus">BN6_62100</name>
</gene>
<evidence type="ECO:0000313" key="3">
    <source>
        <dbReference type="Proteomes" id="UP000006281"/>
    </source>
</evidence>
<dbReference type="eggNOG" id="COG1028">
    <property type="taxonomic scope" value="Bacteria"/>
</dbReference>
<organism evidence="2 3">
    <name type="scientific">Saccharothrix espanaensis (strain ATCC 51144 / DSM 44229 / JCM 9112 / NBRC 15066 / NRRL 15764)</name>
    <dbReference type="NCBI Taxonomy" id="1179773"/>
    <lineage>
        <taxon>Bacteria</taxon>
        <taxon>Bacillati</taxon>
        <taxon>Actinomycetota</taxon>
        <taxon>Actinomycetes</taxon>
        <taxon>Pseudonocardiales</taxon>
        <taxon>Pseudonocardiaceae</taxon>
        <taxon>Saccharothrix</taxon>
    </lineage>
</organism>
<dbReference type="KEGG" id="sesp:BN6_62100"/>
<reference evidence="2 3" key="1">
    <citation type="journal article" date="2012" name="BMC Genomics">
        <title>Complete genome sequence of Saccharothrix espanaensis DSM 44229T and comparison to the other completely sequenced Pseudonocardiaceae.</title>
        <authorList>
            <person name="Strobel T."/>
            <person name="Al-Dilaimi A."/>
            <person name="Blom J."/>
            <person name="Gessner A."/>
            <person name="Kalinowski J."/>
            <person name="Luzhetska M."/>
            <person name="Puhler A."/>
            <person name="Szczepanowski R."/>
            <person name="Bechthold A."/>
            <person name="Ruckert C."/>
        </authorList>
    </citation>
    <scope>NUCLEOTIDE SEQUENCE [LARGE SCALE GENOMIC DNA]</scope>
    <source>
        <strain evidence="3">ATCC 51144 / DSM 44229 / JCM 9112 / NBRC 15066 / NRRL 15764</strain>
    </source>
</reference>
<dbReference type="Gene3D" id="3.40.50.720">
    <property type="entry name" value="NAD(P)-binding Rossmann-like Domain"/>
    <property type="match status" value="1"/>
</dbReference>
<evidence type="ECO:0000313" key="2">
    <source>
        <dbReference type="EMBL" id="CCH33461.1"/>
    </source>
</evidence>
<dbReference type="InterPro" id="IPR036291">
    <property type="entry name" value="NAD(P)-bd_dom_sf"/>
</dbReference>
<dbReference type="Proteomes" id="UP000006281">
    <property type="component" value="Chromosome"/>
</dbReference>
<proteinExistence type="inferred from homology"/>
<protein>
    <recommendedName>
        <fullName evidence="4">Secreted protein</fullName>
    </recommendedName>
</protein>
<accession>K0K584</accession>
<dbReference type="PANTHER" id="PTHR43943:SF2">
    <property type="entry name" value="DEHYDROGENASE_REDUCTASE 4"/>
    <property type="match status" value="1"/>
</dbReference>
<sequence>MATDEFAGRTALATGASRGIGYGIALELLACGSTATITARKPDTVAEAATTLAAEAGGPAGHALAVPGNAASAEDRAQAVTRTVERFGRLTSWPLSASCSWRRRSASTSSRRPW</sequence>
<dbReference type="SUPFAM" id="SSF51735">
    <property type="entry name" value="NAD(P)-binding Rossmann-fold domains"/>
    <property type="match status" value="1"/>
</dbReference>
<dbReference type="STRING" id="1179773.BN6_62100"/>
<dbReference type="AlphaFoldDB" id="K0K584"/>
<dbReference type="PANTHER" id="PTHR43943">
    <property type="entry name" value="DEHYDROGENASE/REDUCTASE (SDR FAMILY) MEMBER 4"/>
    <property type="match status" value="1"/>
</dbReference>
<evidence type="ECO:0008006" key="4">
    <source>
        <dbReference type="Google" id="ProtNLM"/>
    </source>
</evidence>
<dbReference type="RefSeq" id="WP_015103572.1">
    <property type="nucleotide sequence ID" value="NC_019673.1"/>
</dbReference>
<dbReference type="InterPro" id="IPR002347">
    <property type="entry name" value="SDR_fam"/>
</dbReference>